<reference evidence="3 4" key="1">
    <citation type="journal article" date="2018" name="Nat. Ecol. Evol.">
        <title>Shark genomes provide insights into elasmobranch evolution and the origin of vertebrates.</title>
        <authorList>
            <person name="Hara Y"/>
            <person name="Yamaguchi K"/>
            <person name="Onimaru K"/>
            <person name="Kadota M"/>
            <person name="Koyanagi M"/>
            <person name="Keeley SD"/>
            <person name="Tatsumi K"/>
            <person name="Tanaka K"/>
            <person name="Motone F"/>
            <person name="Kageyama Y"/>
            <person name="Nozu R"/>
            <person name="Adachi N"/>
            <person name="Nishimura O"/>
            <person name="Nakagawa R"/>
            <person name="Tanegashima C"/>
            <person name="Kiyatake I"/>
            <person name="Matsumoto R"/>
            <person name="Murakumo K"/>
            <person name="Nishida K"/>
            <person name="Terakita A"/>
            <person name="Kuratani S"/>
            <person name="Sato K"/>
            <person name="Hyodo S Kuraku.S."/>
        </authorList>
    </citation>
    <scope>NUCLEOTIDE SEQUENCE [LARGE SCALE GENOMIC DNA]</scope>
</reference>
<feature type="region of interest" description="Disordered" evidence="1">
    <location>
        <begin position="60"/>
        <end position="96"/>
    </location>
</feature>
<dbReference type="OMA" id="HYVHFKR"/>
<dbReference type="GO" id="GO:0005634">
    <property type="term" value="C:nucleus"/>
    <property type="evidence" value="ECO:0007669"/>
    <property type="project" value="TreeGrafter"/>
</dbReference>
<dbReference type="OrthoDB" id="21499at2759"/>
<dbReference type="InterPro" id="IPR025451">
    <property type="entry name" value="DUF4211"/>
</dbReference>
<evidence type="ECO:0000256" key="1">
    <source>
        <dbReference type="SAM" id="MobiDB-lite"/>
    </source>
</evidence>
<dbReference type="PANTHER" id="PTHR14689:SF0">
    <property type="entry name" value="COILED-COIL DOMAIN-CONTAINING PROTEIN 82"/>
    <property type="match status" value="1"/>
</dbReference>
<dbReference type="STRING" id="75743.A0A401NWF5"/>
<gene>
    <name evidence="3" type="ORF">scyTo_0007669</name>
</gene>
<feature type="compositionally biased region" description="Acidic residues" evidence="1">
    <location>
        <begin position="60"/>
        <end position="85"/>
    </location>
</feature>
<organism evidence="3 4">
    <name type="scientific">Scyliorhinus torazame</name>
    <name type="common">Cloudy catshark</name>
    <name type="synonym">Catulus torazame</name>
    <dbReference type="NCBI Taxonomy" id="75743"/>
    <lineage>
        <taxon>Eukaryota</taxon>
        <taxon>Metazoa</taxon>
        <taxon>Chordata</taxon>
        <taxon>Craniata</taxon>
        <taxon>Vertebrata</taxon>
        <taxon>Chondrichthyes</taxon>
        <taxon>Elasmobranchii</taxon>
        <taxon>Galeomorphii</taxon>
        <taxon>Galeoidea</taxon>
        <taxon>Carcharhiniformes</taxon>
        <taxon>Scyliorhinidae</taxon>
        <taxon>Scyliorhinus</taxon>
    </lineage>
</organism>
<evidence type="ECO:0000313" key="3">
    <source>
        <dbReference type="EMBL" id="GCB65198.1"/>
    </source>
</evidence>
<sequence length="474" mass="55232">MNNPLKTLHLNAGRGYWSEIMATTVVRYKTRARTSTPQCLPKARIDRRRTRMDSISLLCDTDEEEESACEESEEQSSGTSDDEEIQNNANKAGSSDEDNVIRRKRFCLSILLTDSDSSSESFDNPPVRKIKGNSRRIHIQDVDEGSEEEKSSAVNFCVKNEDVSQTEKELAIARKRKRQMELERLSKKKQPHCTTSSELFEESEEDSRHSSLSQVENTSDTEWENDSLKDFIVFEEKEPHVTTPEQHERSTSLLAKHLPKLLINDLCTHFRRVIKALVINAFDGNFLKSLYEGSRKKKYAQEMLKSLDHFDGRCIETRLVNLRTTSKMKKRYQERVDCYPHLHVKEHPGFKTSCQACELQRYCRFTVILSGQLYDSKSLEQDSFMSNDKQVMVVGRVCAERTEVYHRLKHFKYNLYQHCRSIAQNDDHQDENVKDSVSRIYEHLEEQAWIEEQYTHLETILSDADNFCEEKLLD</sequence>
<evidence type="ECO:0000259" key="2">
    <source>
        <dbReference type="Pfam" id="PF13926"/>
    </source>
</evidence>
<dbReference type="AlphaFoldDB" id="A0A401NWF5"/>
<dbReference type="Pfam" id="PF13926">
    <property type="entry name" value="DUF4211"/>
    <property type="match status" value="1"/>
</dbReference>
<comment type="caution">
    <text evidence="3">The sequence shown here is derived from an EMBL/GenBank/DDBJ whole genome shotgun (WGS) entry which is preliminary data.</text>
</comment>
<dbReference type="Proteomes" id="UP000288216">
    <property type="component" value="Unassembled WGS sequence"/>
</dbReference>
<name>A0A401NWF5_SCYTO</name>
<protein>
    <recommendedName>
        <fullName evidence="2">DUF4211 domain-containing protein</fullName>
    </recommendedName>
</protein>
<feature type="region of interest" description="Disordered" evidence="1">
    <location>
        <begin position="182"/>
        <end position="223"/>
    </location>
</feature>
<evidence type="ECO:0000313" key="4">
    <source>
        <dbReference type="Proteomes" id="UP000288216"/>
    </source>
</evidence>
<feature type="domain" description="DUF4211" evidence="2">
    <location>
        <begin position="230"/>
        <end position="379"/>
    </location>
</feature>
<dbReference type="PANTHER" id="PTHR14689">
    <property type="entry name" value="PHORBOL-ESTER_DAG-TYPE DOMAIN-CONTAINING PROTEIN"/>
    <property type="match status" value="1"/>
</dbReference>
<accession>A0A401NWF5</accession>
<proteinExistence type="predicted"/>
<keyword evidence="4" id="KW-1185">Reference proteome</keyword>
<dbReference type="EMBL" id="BFAA01002822">
    <property type="protein sequence ID" value="GCB65198.1"/>
    <property type="molecule type" value="Genomic_DNA"/>
</dbReference>